<name>A0A143RFG5_CIOIN</name>
<keyword evidence="1" id="KW-1015">Disulfide bond</keyword>
<reference evidence="4" key="1">
    <citation type="submission" date="2011-07" db="EMBL/GenBank/DDBJ databases">
        <title>Co-evolution of Self-incompatibility Ligands and Receptors in a Hermaphroditic Chordate Ciona intestinalis.</title>
        <authorList>
            <person name="Yamada L."/>
            <person name="Harada Y."/>
            <person name="Yamaguchi A."/>
            <person name="Sawada H."/>
        </authorList>
    </citation>
    <scope>NUCLEOTIDE SEQUENCE</scope>
</reference>
<sequence length="318" mass="36546">MPVSICCIVLVLLAVNLILAYNIETNVKINDFNKQPLKITKITRKVTNIKNIRQRQRTGCSILTADKLKQPENNVTGHNQQKNTITSLFQDCKEIYEAGYVRSGAYAIWINRLYKFSEVFCDMDVQALSNKTGWITIQKRINGEINFDRGWQNYVDGFGNVRGEHWVGLENIHALTYQNTTNEWFGSYVTPPRMRIDFKDQEGVTAYAEYEVFKVAGIKDKYRLIAAYLDQATAIPPGVPTPIAHHWFSTFDNNNALLGCPQTYHGGWWFLACSESNLNGPYPRMGDKNSPSNIYWYDWNTVNENNTAFKSVSMKFQY</sequence>
<evidence type="ECO:0000256" key="1">
    <source>
        <dbReference type="ARBA" id="ARBA00023157"/>
    </source>
</evidence>
<proteinExistence type="evidence at transcript level"/>
<organism evidence="4">
    <name type="scientific">Ciona intestinalis</name>
    <name type="common">Transparent sea squirt</name>
    <name type="synonym">Ascidia intestinalis</name>
    <dbReference type="NCBI Taxonomy" id="7719"/>
    <lineage>
        <taxon>Eukaryota</taxon>
        <taxon>Metazoa</taxon>
        <taxon>Chordata</taxon>
        <taxon>Tunicata</taxon>
        <taxon>Ascidiacea</taxon>
        <taxon>Phlebobranchia</taxon>
        <taxon>Cionidae</taxon>
        <taxon>Ciona</taxon>
    </lineage>
</organism>
<dbReference type="PROSITE" id="PS00514">
    <property type="entry name" value="FIBRINOGEN_C_1"/>
    <property type="match status" value="1"/>
</dbReference>
<feature type="domain" description="Fibrinogen C-terminal" evidence="3">
    <location>
        <begin position="83"/>
        <end position="318"/>
    </location>
</feature>
<dbReference type="CDD" id="cd00087">
    <property type="entry name" value="FReD"/>
    <property type="match status" value="1"/>
</dbReference>
<evidence type="ECO:0000313" key="4">
    <source>
        <dbReference type="EMBL" id="BAN92388.1"/>
    </source>
</evidence>
<dbReference type="AlphaFoldDB" id="A0A143RFG5"/>
<keyword evidence="2" id="KW-0732">Signal</keyword>
<feature type="signal peptide" evidence="2">
    <location>
        <begin position="1"/>
        <end position="20"/>
    </location>
</feature>
<dbReference type="InterPro" id="IPR014716">
    <property type="entry name" value="Fibrinogen_a/b/g_C_1"/>
</dbReference>
<gene>
    <name evidence="4" type="primary">v-Themis-A</name>
</gene>
<dbReference type="Gene3D" id="4.10.530.10">
    <property type="entry name" value="Gamma-fibrinogen Carboxyl Terminal Fragment, domain 2"/>
    <property type="match status" value="1"/>
</dbReference>
<evidence type="ECO:0000256" key="2">
    <source>
        <dbReference type="SAM" id="SignalP"/>
    </source>
</evidence>
<accession>A0A143RFG5</accession>
<dbReference type="PROSITE" id="PS51406">
    <property type="entry name" value="FIBRINOGEN_C_2"/>
    <property type="match status" value="1"/>
</dbReference>
<evidence type="ECO:0000259" key="3">
    <source>
        <dbReference type="PROSITE" id="PS51406"/>
    </source>
</evidence>
<dbReference type="EMBL" id="AB646598">
    <property type="protein sequence ID" value="BAN92388.1"/>
    <property type="molecule type" value="mRNA"/>
</dbReference>
<dbReference type="InterPro" id="IPR050373">
    <property type="entry name" value="Fibrinogen_C-term_domain"/>
</dbReference>
<dbReference type="PANTHER" id="PTHR19143">
    <property type="entry name" value="FIBRINOGEN/TENASCIN/ANGIOPOEITIN"/>
    <property type="match status" value="1"/>
</dbReference>
<dbReference type="InterPro" id="IPR036056">
    <property type="entry name" value="Fibrinogen-like_C"/>
</dbReference>
<dbReference type="Pfam" id="PF00147">
    <property type="entry name" value="Fibrinogen_C"/>
    <property type="match status" value="1"/>
</dbReference>
<feature type="chain" id="PRO_5007512770" evidence="2">
    <location>
        <begin position="21"/>
        <end position="318"/>
    </location>
</feature>
<dbReference type="SUPFAM" id="SSF56496">
    <property type="entry name" value="Fibrinogen C-terminal domain-like"/>
    <property type="match status" value="1"/>
</dbReference>
<dbReference type="InterPro" id="IPR002181">
    <property type="entry name" value="Fibrinogen_a/b/g_C_dom"/>
</dbReference>
<dbReference type="PANTHER" id="PTHR19143:SF459">
    <property type="entry name" value="FIBRINOGEN C-TERMINAL DOMAIN-CONTAINING PROTEIN"/>
    <property type="match status" value="1"/>
</dbReference>
<dbReference type="InterPro" id="IPR020837">
    <property type="entry name" value="Fibrinogen_CS"/>
</dbReference>
<protein>
    <submittedName>
        <fullName evidence="4">Self-incompatibility-linked fibrinogen-like protein-A</fullName>
    </submittedName>
</protein>
<dbReference type="Gene3D" id="3.90.215.10">
    <property type="entry name" value="Gamma Fibrinogen, chain A, domain 1"/>
    <property type="match status" value="1"/>
</dbReference>
<dbReference type="SMART" id="SM00186">
    <property type="entry name" value="FBG"/>
    <property type="match status" value="1"/>
</dbReference>